<protein>
    <submittedName>
        <fullName evidence="1">Uncharacterized protein</fullName>
    </submittedName>
</protein>
<gene>
    <name evidence="1" type="ORF">AWZ03_012281</name>
</gene>
<dbReference type="Proteomes" id="UP000295192">
    <property type="component" value="Unassembled WGS sequence"/>
</dbReference>
<accession>A0A484AXH0</accession>
<proteinExistence type="predicted"/>
<comment type="caution">
    <text evidence="1">The sequence shown here is derived from an EMBL/GenBank/DDBJ whole genome shotgun (WGS) entry which is preliminary data.</text>
</comment>
<name>A0A484AXH0_DRONA</name>
<keyword evidence="2" id="KW-1185">Reference proteome</keyword>
<sequence>MLWQTVIESIVIVPKNAHHSLEVELELELELKLKLKLVLEPADCSAPRPAIGEHGELGGTANILWIAAGRVGHPGWSMSMDMV</sequence>
<reference evidence="1 2" key="1">
    <citation type="journal article" date="2019" name="J. Hered.">
        <title>An Improved Genome Assembly for Drosophila navojoa, the Basal Species in the mojavensis Cluster.</title>
        <authorList>
            <person name="Vanderlinde T."/>
            <person name="Dupim E.G."/>
            <person name="Nazario-Yepiz N.O."/>
            <person name="Carvalho A.B."/>
        </authorList>
    </citation>
    <scope>NUCLEOTIDE SEQUENCE [LARGE SCALE GENOMIC DNA]</scope>
    <source>
        <strain evidence="1">Navoj_Jal97</strain>
        <tissue evidence="1">Whole organism</tissue>
    </source>
</reference>
<evidence type="ECO:0000313" key="2">
    <source>
        <dbReference type="Proteomes" id="UP000295192"/>
    </source>
</evidence>
<organism evidence="1 2">
    <name type="scientific">Drosophila navojoa</name>
    <name type="common">Fruit fly</name>
    <dbReference type="NCBI Taxonomy" id="7232"/>
    <lineage>
        <taxon>Eukaryota</taxon>
        <taxon>Metazoa</taxon>
        <taxon>Ecdysozoa</taxon>
        <taxon>Arthropoda</taxon>
        <taxon>Hexapoda</taxon>
        <taxon>Insecta</taxon>
        <taxon>Pterygota</taxon>
        <taxon>Neoptera</taxon>
        <taxon>Endopterygota</taxon>
        <taxon>Diptera</taxon>
        <taxon>Brachycera</taxon>
        <taxon>Muscomorpha</taxon>
        <taxon>Ephydroidea</taxon>
        <taxon>Drosophilidae</taxon>
        <taxon>Drosophila</taxon>
    </lineage>
</organism>
<evidence type="ECO:0000313" key="1">
    <source>
        <dbReference type="EMBL" id="TDG41299.1"/>
    </source>
</evidence>
<dbReference type="EMBL" id="LSRL02000376">
    <property type="protein sequence ID" value="TDG41299.1"/>
    <property type="molecule type" value="Genomic_DNA"/>
</dbReference>
<dbReference type="AlphaFoldDB" id="A0A484AXH0"/>